<dbReference type="Proteomes" id="UP000324222">
    <property type="component" value="Unassembled WGS sequence"/>
</dbReference>
<evidence type="ECO:0000313" key="1">
    <source>
        <dbReference type="EMBL" id="MPC52370.1"/>
    </source>
</evidence>
<sequence length="70" mass="7509">MHQQATRPRAERARQLAGTEMDGLNTAAHPPCNTAIGSVQSQSLLLYPPAMAITSGPHFLSLNNTTSLHK</sequence>
<reference evidence="1 2" key="1">
    <citation type="submission" date="2019-05" db="EMBL/GenBank/DDBJ databases">
        <title>Another draft genome of Portunus trituberculatus and its Hox gene families provides insights of decapod evolution.</title>
        <authorList>
            <person name="Jeong J.-H."/>
            <person name="Song I."/>
            <person name="Kim S."/>
            <person name="Choi T."/>
            <person name="Kim D."/>
            <person name="Ryu S."/>
            <person name="Kim W."/>
        </authorList>
    </citation>
    <scope>NUCLEOTIDE SEQUENCE [LARGE SCALE GENOMIC DNA]</scope>
    <source>
        <tissue evidence="1">Muscle</tissue>
    </source>
</reference>
<organism evidence="1 2">
    <name type="scientific">Portunus trituberculatus</name>
    <name type="common">Swimming crab</name>
    <name type="synonym">Neptunus trituberculatus</name>
    <dbReference type="NCBI Taxonomy" id="210409"/>
    <lineage>
        <taxon>Eukaryota</taxon>
        <taxon>Metazoa</taxon>
        <taxon>Ecdysozoa</taxon>
        <taxon>Arthropoda</taxon>
        <taxon>Crustacea</taxon>
        <taxon>Multicrustacea</taxon>
        <taxon>Malacostraca</taxon>
        <taxon>Eumalacostraca</taxon>
        <taxon>Eucarida</taxon>
        <taxon>Decapoda</taxon>
        <taxon>Pleocyemata</taxon>
        <taxon>Brachyura</taxon>
        <taxon>Eubrachyura</taxon>
        <taxon>Portunoidea</taxon>
        <taxon>Portunidae</taxon>
        <taxon>Portuninae</taxon>
        <taxon>Portunus</taxon>
    </lineage>
</organism>
<evidence type="ECO:0000313" key="2">
    <source>
        <dbReference type="Proteomes" id="UP000324222"/>
    </source>
</evidence>
<dbReference type="AlphaFoldDB" id="A0A5B7FXB2"/>
<protein>
    <submittedName>
        <fullName evidence="1">Uncharacterized protein</fullName>
    </submittedName>
</protein>
<proteinExistence type="predicted"/>
<dbReference type="EMBL" id="VSRR010010830">
    <property type="protein sequence ID" value="MPC52370.1"/>
    <property type="molecule type" value="Genomic_DNA"/>
</dbReference>
<gene>
    <name evidence="1" type="ORF">E2C01_046238</name>
</gene>
<comment type="caution">
    <text evidence="1">The sequence shown here is derived from an EMBL/GenBank/DDBJ whole genome shotgun (WGS) entry which is preliminary data.</text>
</comment>
<keyword evidence="2" id="KW-1185">Reference proteome</keyword>
<accession>A0A5B7FXB2</accession>
<name>A0A5B7FXB2_PORTR</name>